<dbReference type="PANTHER" id="PTHR30313:SF2">
    <property type="entry name" value="DNA PRIMASE"/>
    <property type="match status" value="1"/>
</dbReference>
<accession>A0A8S5MKC9</accession>
<dbReference type="EMBL" id="BK014923">
    <property type="protein sequence ID" value="DAD82662.1"/>
    <property type="molecule type" value="Genomic_DNA"/>
</dbReference>
<dbReference type="Pfam" id="PF13155">
    <property type="entry name" value="Toprim_2"/>
    <property type="match status" value="1"/>
</dbReference>
<dbReference type="CDD" id="cd03364">
    <property type="entry name" value="TOPRIM_DnaG_primases"/>
    <property type="match status" value="1"/>
</dbReference>
<dbReference type="InterPro" id="IPR034151">
    <property type="entry name" value="TOPRIM_DnaG_bac"/>
</dbReference>
<name>A0A8S5MKC9_9CAUD</name>
<dbReference type="InterPro" id="IPR036977">
    <property type="entry name" value="DNA_primase_Znf_CHC2"/>
</dbReference>
<protein>
    <submittedName>
        <fullName evidence="1">DNA directed DNA polymerase</fullName>
    </submittedName>
</protein>
<dbReference type="InterPro" id="IPR050219">
    <property type="entry name" value="DnaG_primase"/>
</dbReference>
<dbReference type="Gene3D" id="3.90.580.10">
    <property type="entry name" value="Zinc finger, CHC2-type domain"/>
    <property type="match status" value="1"/>
</dbReference>
<reference evidence="1" key="1">
    <citation type="journal article" date="2021" name="Proc. Natl. Acad. Sci. U.S.A.">
        <title>A Catalog of Tens of Thousands of Viruses from Human Metagenomes Reveals Hidden Associations with Chronic Diseases.</title>
        <authorList>
            <person name="Tisza M.J."/>
            <person name="Buck C.B."/>
        </authorList>
    </citation>
    <scope>NUCLEOTIDE SEQUENCE</scope>
    <source>
        <strain evidence="1">Ctrpg19</strain>
    </source>
</reference>
<dbReference type="Gene3D" id="3.40.1360.10">
    <property type="match status" value="1"/>
</dbReference>
<sequence>MDLIVKNKVVSASVREIIETLRAETGYKYFKTIKGNDNDDKLMATCPWHKGGQENHPSCCVTNTEYSDKYEKGFFYCFTCGKRGKLTDVIAHCLNDTEEVATDWLAERFGDIFIEKQLVLTDIDLDKKEKKYMNESILNKYNYYNDYMWKRKLSKEIVDKFEVGYDKDERSITFPVRDISGRLQFITERSIDGKFFKIPDSVDKPVYLLYEVVKNNYPFVIVCEGQIDALTCWTYGVPAVALFGVGSDTQYEILNKSGVRSWVTFFDNDDAGRKATKRFNKNIRKDVLVTNLSFGNINKKDINDLTIQEFDEILDKQNLFFRINR</sequence>
<dbReference type="SUPFAM" id="SSF57783">
    <property type="entry name" value="Zinc beta-ribbon"/>
    <property type="match status" value="1"/>
</dbReference>
<dbReference type="SUPFAM" id="SSF56731">
    <property type="entry name" value="DNA primase core"/>
    <property type="match status" value="1"/>
</dbReference>
<dbReference type="GO" id="GO:0003677">
    <property type="term" value="F:DNA binding"/>
    <property type="evidence" value="ECO:0007669"/>
    <property type="project" value="InterPro"/>
</dbReference>
<dbReference type="GO" id="GO:0006269">
    <property type="term" value="P:DNA replication, synthesis of primer"/>
    <property type="evidence" value="ECO:0007669"/>
    <property type="project" value="TreeGrafter"/>
</dbReference>
<proteinExistence type="predicted"/>
<dbReference type="PANTHER" id="PTHR30313">
    <property type="entry name" value="DNA PRIMASE"/>
    <property type="match status" value="1"/>
</dbReference>
<organism evidence="1">
    <name type="scientific">Siphoviridae sp. ctrpg19</name>
    <dbReference type="NCBI Taxonomy" id="2826481"/>
    <lineage>
        <taxon>Viruses</taxon>
        <taxon>Duplodnaviria</taxon>
        <taxon>Heunggongvirae</taxon>
        <taxon>Uroviricota</taxon>
        <taxon>Caudoviricetes</taxon>
    </lineage>
</organism>
<dbReference type="GO" id="GO:0008270">
    <property type="term" value="F:zinc ion binding"/>
    <property type="evidence" value="ECO:0007669"/>
    <property type="project" value="InterPro"/>
</dbReference>
<evidence type="ECO:0000313" key="1">
    <source>
        <dbReference type="EMBL" id="DAD82662.1"/>
    </source>
</evidence>